<sequence length="172" mass="19543">MSDTIDYGNLMHDAMRDLIRKVLDDVSSAGLPGEHHFFINFDTRHDGVEVADWMHDRFPEDMTIVLQHWFENLTVGDDGFSVTLNFGDAPETLFVPFDAINTFVDPSVEFGLRFEIQDEHHPDLHLAGDNGEVAEEAAPVADPERDERTEDTDPQGDTQKEAEIVRLDSFRK</sequence>
<reference evidence="2 3" key="1">
    <citation type="submission" date="2016-10" db="EMBL/GenBank/DDBJ databases">
        <authorList>
            <person name="de Groot N.N."/>
        </authorList>
    </citation>
    <scope>NUCLEOTIDE SEQUENCE [LARGE SCALE GENOMIC DNA]</scope>
    <source>
        <strain evidence="2 3">DSM 29439</strain>
    </source>
</reference>
<dbReference type="InterPro" id="IPR036760">
    <property type="entry name" value="SspB-like_sf"/>
</dbReference>
<evidence type="ECO:0000313" key="3">
    <source>
        <dbReference type="Proteomes" id="UP000199650"/>
    </source>
</evidence>
<organism evidence="2 3">
    <name type="scientific">Aliiroseovarius sediminilitoris</name>
    <dbReference type="NCBI Taxonomy" id="1173584"/>
    <lineage>
        <taxon>Bacteria</taxon>
        <taxon>Pseudomonadati</taxon>
        <taxon>Pseudomonadota</taxon>
        <taxon>Alphaproteobacteria</taxon>
        <taxon>Rhodobacterales</taxon>
        <taxon>Paracoccaceae</taxon>
        <taxon>Aliiroseovarius</taxon>
    </lineage>
</organism>
<dbReference type="Gene3D" id="2.30.30.220">
    <property type="entry name" value="SspB-like"/>
    <property type="match status" value="1"/>
</dbReference>
<dbReference type="SUPFAM" id="SSF101738">
    <property type="entry name" value="SspB-like"/>
    <property type="match status" value="1"/>
</dbReference>
<evidence type="ECO:0000313" key="2">
    <source>
        <dbReference type="EMBL" id="SEW11612.1"/>
    </source>
</evidence>
<name>A0A1I0PBJ5_9RHOB</name>
<dbReference type="OrthoDB" id="9800412at2"/>
<proteinExistence type="predicted"/>
<dbReference type="EMBL" id="FOJB01000001">
    <property type="protein sequence ID" value="SEW11612.1"/>
    <property type="molecule type" value="Genomic_DNA"/>
</dbReference>
<dbReference type="RefSeq" id="WP_091429552.1">
    <property type="nucleotide sequence ID" value="NZ_FOJB01000001.1"/>
</dbReference>
<protein>
    <recommendedName>
        <fullName evidence="4">Stringent starvation protein B</fullName>
    </recommendedName>
</protein>
<feature type="compositionally biased region" description="Basic and acidic residues" evidence="1">
    <location>
        <begin position="158"/>
        <end position="172"/>
    </location>
</feature>
<dbReference type="InterPro" id="IPR007481">
    <property type="entry name" value="SspB"/>
</dbReference>
<dbReference type="AlphaFoldDB" id="A0A1I0PBJ5"/>
<dbReference type="STRING" id="1173584.SAMN05444851_1512"/>
<accession>A0A1I0PBJ5</accession>
<dbReference type="Proteomes" id="UP000199650">
    <property type="component" value="Unassembled WGS sequence"/>
</dbReference>
<keyword evidence="3" id="KW-1185">Reference proteome</keyword>
<dbReference type="Pfam" id="PF04386">
    <property type="entry name" value="SspB"/>
    <property type="match status" value="1"/>
</dbReference>
<gene>
    <name evidence="2" type="ORF">SAMN05444851_1512</name>
</gene>
<evidence type="ECO:0000256" key="1">
    <source>
        <dbReference type="SAM" id="MobiDB-lite"/>
    </source>
</evidence>
<evidence type="ECO:0008006" key="4">
    <source>
        <dbReference type="Google" id="ProtNLM"/>
    </source>
</evidence>
<feature type="region of interest" description="Disordered" evidence="1">
    <location>
        <begin position="123"/>
        <end position="172"/>
    </location>
</feature>